<gene>
    <name evidence="2" type="ORF">GCM10010449_05780</name>
</gene>
<dbReference type="CDD" id="cd07431">
    <property type="entry name" value="PHP_PolIIIA"/>
    <property type="match status" value="1"/>
</dbReference>
<dbReference type="PANTHER" id="PTHR32294">
    <property type="entry name" value="DNA POLYMERASE III SUBUNIT ALPHA"/>
    <property type="match status" value="1"/>
</dbReference>
<feature type="domain" description="Polymerase/histidinol phosphatase N-terminal" evidence="1">
    <location>
        <begin position="7"/>
        <end position="74"/>
    </location>
</feature>
<dbReference type="Pfam" id="PF02811">
    <property type="entry name" value="PHP"/>
    <property type="match status" value="1"/>
</dbReference>
<keyword evidence="3" id="KW-1185">Reference proteome</keyword>
<evidence type="ECO:0000313" key="2">
    <source>
        <dbReference type="EMBL" id="GAA3084847.1"/>
    </source>
</evidence>
<sequence length="347" mass="36223">MDASGFSHLHVASGYSARYGAALPRLLVQRAAERGLTTLALTDRDTVAGTVRFAKACVAAGIRPLFGVDVAVAPSDEPAPGAGRRRTPARGGAHVAEPRWRVTLLAQSAAGWAHLCRIVSAAHAAPIDGVPVVAWQVLEEHLGDGLVVLLGPTSEPVQALMSGRADMAEELLAPWHRTAKAGLRLEAVYLGRTGTGAGSLRLAGRTVQLGDRLGIPVVLSNAVRYADPGQHRVADVLDAARLLRPIDRRQLDSGELWLKGPAEMAAVAARVAEAAGGGPERAAELLAQTEETAASCVLDAVGDLGLGRAQRRVLTDGTGKRPSPDLTLTMVFHAQVVTLAGRLAGRE</sequence>
<comment type="caution">
    <text evidence="2">The sequence shown here is derived from an EMBL/GenBank/DDBJ whole genome shotgun (WGS) entry which is preliminary data.</text>
</comment>
<dbReference type="InterPro" id="IPR003141">
    <property type="entry name" value="Pol/His_phosphatase_N"/>
</dbReference>
<protein>
    <recommendedName>
        <fullName evidence="1">Polymerase/histidinol phosphatase N-terminal domain-containing protein</fullName>
    </recommendedName>
</protein>
<name>A0ABP6M707_9ACTN</name>
<dbReference type="SMART" id="SM00481">
    <property type="entry name" value="POLIIIAc"/>
    <property type="match status" value="1"/>
</dbReference>
<dbReference type="SUPFAM" id="SSF89550">
    <property type="entry name" value="PHP domain-like"/>
    <property type="match status" value="1"/>
</dbReference>
<organism evidence="2 3">
    <name type="scientific">Streptomyces rectiviolaceus</name>
    <dbReference type="NCBI Taxonomy" id="332591"/>
    <lineage>
        <taxon>Bacteria</taxon>
        <taxon>Bacillati</taxon>
        <taxon>Actinomycetota</taxon>
        <taxon>Actinomycetes</taxon>
        <taxon>Kitasatosporales</taxon>
        <taxon>Streptomycetaceae</taxon>
        <taxon>Streptomyces</taxon>
    </lineage>
</organism>
<dbReference type="InterPro" id="IPR004805">
    <property type="entry name" value="DnaE2/DnaE/PolC"/>
</dbReference>
<evidence type="ECO:0000313" key="3">
    <source>
        <dbReference type="Proteomes" id="UP001501637"/>
    </source>
</evidence>
<dbReference type="Gene3D" id="3.20.20.140">
    <property type="entry name" value="Metal-dependent hydrolases"/>
    <property type="match status" value="1"/>
</dbReference>
<dbReference type="EMBL" id="BAAAUG010000013">
    <property type="protein sequence ID" value="GAA3084847.1"/>
    <property type="molecule type" value="Genomic_DNA"/>
</dbReference>
<reference evidence="3" key="1">
    <citation type="journal article" date="2019" name="Int. J. Syst. Evol. Microbiol.">
        <title>The Global Catalogue of Microorganisms (GCM) 10K type strain sequencing project: providing services to taxonomists for standard genome sequencing and annotation.</title>
        <authorList>
            <consortium name="The Broad Institute Genomics Platform"/>
            <consortium name="The Broad Institute Genome Sequencing Center for Infectious Disease"/>
            <person name="Wu L."/>
            <person name="Ma J."/>
        </authorList>
    </citation>
    <scope>NUCLEOTIDE SEQUENCE [LARGE SCALE GENOMIC DNA]</scope>
    <source>
        <strain evidence="3">JCM 9092</strain>
    </source>
</reference>
<dbReference type="Proteomes" id="UP001501637">
    <property type="component" value="Unassembled WGS sequence"/>
</dbReference>
<evidence type="ECO:0000259" key="1">
    <source>
        <dbReference type="SMART" id="SM00481"/>
    </source>
</evidence>
<dbReference type="PANTHER" id="PTHR32294:SF4">
    <property type="entry name" value="ERROR-PRONE DNA POLYMERASE"/>
    <property type="match status" value="1"/>
</dbReference>
<dbReference type="InterPro" id="IPR016195">
    <property type="entry name" value="Pol/histidinol_Pase-like"/>
</dbReference>
<proteinExistence type="predicted"/>
<accession>A0ABP6M707</accession>
<dbReference type="InterPro" id="IPR004013">
    <property type="entry name" value="PHP_dom"/>
</dbReference>